<evidence type="ECO:0000313" key="2">
    <source>
        <dbReference type="Proteomes" id="UP000515917"/>
    </source>
</evidence>
<protein>
    <submittedName>
        <fullName evidence="1">Uncharacterized protein</fullName>
    </submittedName>
</protein>
<name>A0A7G3G4T9_9NEIS</name>
<accession>A0A7G3G4T9</accession>
<dbReference type="EMBL" id="CP025781">
    <property type="protein sequence ID" value="QBC42267.1"/>
    <property type="molecule type" value="Genomic_DNA"/>
</dbReference>
<evidence type="ECO:0000313" key="1">
    <source>
        <dbReference type="EMBL" id="QBC42267.1"/>
    </source>
</evidence>
<reference evidence="1 2" key="1">
    <citation type="submission" date="2018-01" db="EMBL/GenBank/DDBJ databases">
        <title>Genome sequence of Iodobacter sp. strain PCH194 isolated from Indian Trans-Himalaya.</title>
        <authorList>
            <person name="Kumar V."/>
            <person name="Thakur V."/>
            <person name="Kumar S."/>
            <person name="Singh D."/>
        </authorList>
    </citation>
    <scope>NUCLEOTIDE SEQUENCE [LARGE SCALE GENOMIC DNA]</scope>
    <source>
        <strain evidence="1 2">PCH194</strain>
    </source>
</reference>
<sequence>MNHAHITELFDIIADGGLETNDIAAMSAEVIKAHADAQTYLANDPASQYKEEFALPVWEWVLLEQLEDGLIFKASQADQLYKQIEDAFGEGELELSADALTALTTAGAINRIQNELAPAYTLINFSKSVSSEMQILLVRSNKLERFMVLCQALGLAATLSCANH</sequence>
<dbReference type="RefSeq" id="WP_130104892.1">
    <property type="nucleotide sequence ID" value="NZ_CP025781.1"/>
</dbReference>
<proteinExistence type="predicted"/>
<dbReference type="AlphaFoldDB" id="A0A7G3G4T9"/>
<organism evidence="1 2">
    <name type="scientific">Iodobacter fluviatilis</name>
    <dbReference type="NCBI Taxonomy" id="537"/>
    <lineage>
        <taxon>Bacteria</taxon>
        <taxon>Pseudomonadati</taxon>
        <taxon>Pseudomonadota</taxon>
        <taxon>Betaproteobacteria</taxon>
        <taxon>Neisseriales</taxon>
        <taxon>Chitinibacteraceae</taxon>
        <taxon>Iodobacter</taxon>
    </lineage>
</organism>
<gene>
    <name evidence="1" type="ORF">C1H71_00960</name>
</gene>
<dbReference type="Proteomes" id="UP000515917">
    <property type="component" value="Chromosome"/>
</dbReference>
<dbReference type="KEGG" id="ifl:C1H71_00960"/>
<keyword evidence="2" id="KW-1185">Reference proteome</keyword>